<dbReference type="InterPro" id="IPR037185">
    <property type="entry name" value="EmrE-like"/>
</dbReference>
<accession>A0A848BXM2</accession>
<dbReference type="AlphaFoldDB" id="A0A848BXM2"/>
<feature type="transmembrane region" description="Helical" evidence="6">
    <location>
        <begin position="206"/>
        <end position="223"/>
    </location>
</feature>
<dbReference type="InterPro" id="IPR000620">
    <property type="entry name" value="EamA_dom"/>
</dbReference>
<dbReference type="SUPFAM" id="SSF103481">
    <property type="entry name" value="Multidrug resistance efflux transporter EmrE"/>
    <property type="match status" value="2"/>
</dbReference>
<keyword evidence="4 6" id="KW-1133">Transmembrane helix</keyword>
<evidence type="ECO:0000313" key="9">
    <source>
        <dbReference type="Proteomes" id="UP000591071"/>
    </source>
</evidence>
<protein>
    <submittedName>
        <fullName evidence="8">DMT family transporter</fullName>
    </submittedName>
</protein>
<comment type="caution">
    <text evidence="8">The sequence shown here is derived from an EMBL/GenBank/DDBJ whole genome shotgun (WGS) entry which is preliminary data.</text>
</comment>
<dbReference type="PANTHER" id="PTHR22911:SF6">
    <property type="entry name" value="SOLUTE CARRIER FAMILY 35 MEMBER G1"/>
    <property type="match status" value="1"/>
</dbReference>
<keyword evidence="5 6" id="KW-0472">Membrane</keyword>
<dbReference type="Proteomes" id="UP000591071">
    <property type="component" value="Unassembled WGS sequence"/>
</dbReference>
<feature type="transmembrane region" description="Helical" evidence="6">
    <location>
        <begin position="258"/>
        <end position="277"/>
    </location>
</feature>
<feature type="transmembrane region" description="Helical" evidence="6">
    <location>
        <begin position="65"/>
        <end position="83"/>
    </location>
</feature>
<evidence type="ECO:0000313" key="8">
    <source>
        <dbReference type="EMBL" id="NME28026.1"/>
    </source>
</evidence>
<evidence type="ECO:0000256" key="2">
    <source>
        <dbReference type="ARBA" id="ARBA00007362"/>
    </source>
</evidence>
<feature type="transmembrane region" description="Helical" evidence="6">
    <location>
        <begin position="117"/>
        <end position="137"/>
    </location>
</feature>
<comment type="similarity">
    <text evidence="2">Belongs to the EamA transporter family.</text>
</comment>
<sequence>MNKGVVYAILSALAFSIQNVIVKELSYTMSTGEIAFFRGFLSAVLILGLMRANHVHLSHEDRPTLWLRGILGGTGMICIFYALRGMPLADVSIISQLSAFFVMLFAAIFLQEVLPKGAKLPLVIIFAGGCLVVRPWNFDSFNVYSLFALAQAVFAAGAYTTVSKLTDSGKHHPYEIVLYFLVCAALSGALLMILGGSFLVPNLQEWGWYIALGVITVIAQIWMTDAYAMANPVVVSFVSYIGVFFNALWGFVIFQEMLTLLTVAGGVLIIGGSMYLTKLKHDRIAEMAEIRERNAKEEV</sequence>
<dbReference type="RefSeq" id="WP_170087429.1">
    <property type="nucleotide sequence ID" value="NZ_JABAFG010000006.1"/>
</dbReference>
<feature type="domain" description="EamA" evidence="7">
    <location>
        <begin position="147"/>
        <end position="276"/>
    </location>
</feature>
<comment type="subcellular location">
    <subcellularLocation>
        <location evidence="1">Membrane</location>
        <topology evidence="1">Multi-pass membrane protein</topology>
    </subcellularLocation>
</comment>
<dbReference type="EMBL" id="JABAFG010000006">
    <property type="protein sequence ID" value="NME28026.1"/>
    <property type="molecule type" value="Genomic_DNA"/>
</dbReference>
<gene>
    <name evidence="8" type="ORF">HF872_05235</name>
</gene>
<name>A0A848BXM2_9FIRM</name>
<dbReference type="PANTHER" id="PTHR22911">
    <property type="entry name" value="ACYL-MALONYL CONDENSING ENZYME-RELATED"/>
    <property type="match status" value="1"/>
</dbReference>
<reference evidence="8 9" key="1">
    <citation type="submission" date="2020-04" db="EMBL/GenBank/DDBJ databases">
        <authorList>
            <person name="Hitch T.C.A."/>
            <person name="Wylensek D."/>
            <person name="Clavel T."/>
        </authorList>
    </citation>
    <scope>NUCLEOTIDE SEQUENCE [LARGE SCALE GENOMIC DNA]</scope>
    <source>
        <strain evidence="8 9">Oil-RF-744-FAT-WT-6-1</strain>
    </source>
</reference>
<dbReference type="GO" id="GO:0016020">
    <property type="term" value="C:membrane"/>
    <property type="evidence" value="ECO:0007669"/>
    <property type="project" value="UniProtKB-SubCell"/>
</dbReference>
<evidence type="ECO:0000256" key="3">
    <source>
        <dbReference type="ARBA" id="ARBA00022692"/>
    </source>
</evidence>
<evidence type="ECO:0000256" key="5">
    <source>
        <dbReference type="ARBA" id="ARBA00023136"/>
    </source>
</evidence>
<proteinExistence type="inferred from homology"/>
<dbReference type="Pfam" id="PF00892">
    <property type="entry name" value="EamA"/>
    <property type="match status" value="2"/>
</dbReference>
<feature type="transmembrane region" description="Helical" evidence="6">
    <location>
        <begin position="174"/>
        <end position="200"/>
    </location>
</feature>
<evidence type="ECO:0000256" key="6">
    <source>
        <dbReference type="SAM" id="Phobius"/>
    </source>
</evidence>
<feature type="domain" description="EamA" evidence="7">
    <location>
        <begin position="3"/>
        <end position="133"/>
    </location>
</feature>
<evidence type="ECO:0000256" key="4">
    <source>
        <dbReference type="ARBA" id="ARBA00022989"/>
    </source>
</evidence>
<organism evidence="8 9">
    <name type="scientific">Megasphaera hexanoica</name>
    <dbReference type="NCBI Taxonomy" id="1675036"/>
    <lineage>
        <taxon>Bacteria</taxon>
        <taxon>Bacillati</taxon>
        <taxon>Bacillota</taxon>
        <taxon>Negativicutes</taxon>
        <taxon>Veillonellales</taxon>
        <taxon>Veillonellaceae</taxon>
        <taxon>Megasphaera</taxon>
    </lineage>
</organism>
<keyword evidence="3 6" id="KW-0812">Transmembrane</keyword>
<feature type="transmembrane region" description="Helical" evidence="6">
    <location>
        <begin position="143"/>
        <end position="162"/>
    </location>
</feature>
<feature type="transmembrane region" description="Helical" evidence="6">
    <location>
        <begin position="35"/>
        <end position="53"/>
    </location>
</feature>
<feature type="transmembrane region" description="Helical" evidence="6">
    <location>
        <begin position="89"/>
        <end position="110"/>
    </location>
</feature>
<evidence type="ECO:0000259" key="7">
    <source>
        <dbReference type="Pfam" id="PF00892"/>
    </source>
</evidence>
<evidence type="ECO:0000256" key="1">
    <source>
        <dbReference type="ARBA" id="ARBA00004141"/>
    </source>
</evidence>
<feature type="transmembrane region" description="Helical" evidence="6">
    <location>
        <begin position="230"/>
        <end position="252"/>
    </location>
</feature>